<dbReference type="GO" id="GO:0005657">
    <property type="term" value="C:replication fork"/>
    <property type="evidence" value="ECO:0007669"/>
    <property type="project" value="TreeGrafter"/>
</dbReference>
<dbReference type="InterPro" id="IPR016467">
    <property type="entry name" value="DNA_recomb/repair_RecA-like"/>
</dbReference>
<dbReference type="PROSITE" id="PS50162">
    <property type="entry name" value="RECA_2"/>
    <property type="match status" value="1"/>
</dbReference>
<sequence length="341" mass="37707">MDMSNVWPFPLSLRSKLAAAGYSTLASLQNVSPSALARDINVSREEALRILKTLHGNDKSSSHSSSGSSLLNGAKTAWELLCHENTRRRISTSCAELDSLLGGGICLQEVTEICGAPGIGKTQFSMQLAINVQIPKEADGVGGKVVYIDTEGSFMVERALQMANGCVAHLHSLSLSSLSSEYLDVDTYLSNIYYFRICNCTEQIAVVNHLEKFLEDHKEVKLIVIDSVTFHFRHNFEDMSSRTRILSSMGQKLMHISESHQLAVVLVNQVTTKFSGGISKLIPALGESWSHACTNRLILYWEDNQRFAYMYKSPSLPSVSAPFSVTQDGMCSVNYNKRQRV</sequence>
<keyword evidence="15" id="KW-1185">Reference proteome</keyword>
<accession>A0A8T2TJW1</accession>
<name>A0A8T2TJW1_CERRI</name>
<evidence type="ECO:0000256" key="1">
    <source>
        <dbReference type="ARBA" id="ARBA00004123"/>
    </source>
</evidence>
<comment type="function">
    <text evidence="12">Involved in the homologous recombination repair (HRR) pathway of double-stranded DNA breaks arising during DNA replication or induced by DNA-damaging agents.</text>
</comment>
<dbReference type="GO" id="GO:0000400">
    <property type="term" value="F:four-way junction DNA binding"/>
    <property type="evidence" value="ECO:0007669"/>
    <property type="project" value="TreeGrafter"/>
</dbReference>
<dbReference type="GO" id="GO:0140664">
    <property type="term" value="F:ATP-dependent DNA damage sensor activity"/>
    <property type="evidence" value="ECO:0007669"/>
    <property type="project" value="InterPro"/>
</dbReference>
<evidence type="ECO:0000256" key="5">
    <source>
        <dbReference type="ARBA" id="ARBA00022763"/>
    </source>
</evidence>
<dbReference type="GO" id="GO:0033063">
    <property type="term" value="C:Rad51B-Rad51C-Rad51D-XRCC2 complex"/>
    <property type="evidence" value="ECO:0007669"/>
    <property type="project" value="TreeGrafter"/>
</dbReference>
<dbReference type="OrthoDB" id="1861185at2759"/>
<dbReference type="InterPro" id="IPR003593">
    <property type="entry name" value="AAA+_ATPase"/>
</dbReference>
<keyword evidence="9" id="KW-0234">DNA repair</keyword>
<keyword evidence="10" id="KW-0539">Nucleus</keyword>
<dbReference type="GO" id="GO:0000707">
    <property type="term" value="P:meiotic DNA recombinase assembly"/>
    <property type="evidence" value="ECO:0007669"/>
    <property type="project" value="TreeGrafter"/>
</dbReference>
<dbReference type="Proteomes" id="UP000825935">
    <property type="component" value="Chromosome 13"/>
</dbReference>
<dbReference type="InterPro" id="IPR027417">
    <property type="entry name" value="P-loop_NTPase"/>
</dbReference>
<evidence type="ECO:0000256" key="10">
    <source>
        <dbReference type="ARBA" id="ARBA00023242"/>
    </source>
</evidence>
<dbReference type="GO" id="GO:0007131">
    <property type="term" value="P:reciprocal meiotic recombination"/>
    <property type="evidence" value="ECO:0007669"/>
    <property type="project" value="TreeGrafter"/>
</dbReference>
<keyword evidence="3" id="KW-0934">Plastid</keyword>
<evidence type="ECO:0000256" key="4">
    <source>
        <dbReference type="ARBA" id="ARBA00022741"/>
    </source>
</evidence>
<keyword evidence="5" id="KW-0227">DNA damage</keyword>
<comment type="caution">
    <text evidence="14">The sequence shown here is derived from an EMBL/GenBank/DDBJ whole genome shotgun (WGS) entry which is preliminary data.</text>
</comment>
<dbReference type="EMBL" id="CM035418">
    <property type="protein sequence ID" value="KAH7422016.1"/>
    <property type="molecule type" value="Genomic_DNA"/>
</dbReference>
<dbReference type="PANTHER" id="PTHR46239">
    <property type="entry name" value="DNA REPAIR PROTEIN RAD51 HOMOLOG 3 RAD51C"/>
    <property type="match status" value="1"/>
</dbReference>
<dbReference type="SUPFAM" id="SSF52540">
    <property type="entry name" value="P-loop containing nucleoside triphosphate hydrolases"/>
    <property type="match status" value="1"/>
</dbReference>
<evidence type="ECO:0000313" key="15">
    <source>
        <dbReference type="Proteomes" id="UP000825935"/>
    </source>
</evidence>
<dbReference type="GO" id="GO:0005524">
    <property type="term" value="F:ATP binding"/>
    <property type="evidence" value="ECO:0007669"/>
    <property type="project" value="UniProtKB-KW"/>
</dbReference>
<dbReference type="SMART" id="SM00382">
    <property type="entry name" value="AAA"/>
    <property type="match status" value="1"/>
</dbReference>
<dbReference type="CDD" id="cd19492">
    <property type="entry name" value="Rad51C"/>
    <property type="match status" value="1"/>
</dbReference>
<keyword evidence="6" id="KW-0067">ATP-binding</keyword>
<dbReference type="InterPro" id="IPR052093">
    <property type="entry name" value="HR_Repair_Mediator"/>
</dbReference>
<keyword evidence="8" id="KW-0233">DNA recombination</keyword>
<evidence type="ECO:0000313" key="14">
    <source>
        <dbReference type="EMBL" id="KAH7422016.1"/>
    </source>
</evidence>
<dbReference type="AlphaFoldDB" id="A0A8T2TJW1"/>
<dbReference type="OMA" id="AMETFTV"/>
<reference evidence="14" key="1">
    <citation type="submission" date="2021-08" db="EMBL/GenBank/DDBJ databases">
        <title>WGS assembly of Ceratopteris richardii.</title>
        <authorList>
            <person name="Marchant D.B."/>
            <person name="Chen G."/>
            <person name="Jenkins J."/>
            <person name="Shu S."/>
            <person name="Leebens-Mack J."/>
            <person name="Grimwood J."/>
            <person name="Schmutz J."/>
            <person name="Soltis P."/>
            <person name="Soltis D."/>
            <person name="Chen Z.-H."/>
        </authorList>
    </citation>
    <scope>NUCLEOTIDE SEQUENCE</scope>
    <source>
        <strain evidence="14">Whitten #5841</strain>
        <tissue evidence="14">Leaf</tissue>
    </source>
</reference>
<evidence type="ECO:0000256" key="7">
    <source>
        <dbReference type="ARBA" id="ARBA00023125"/>
    </source>
</evidence>
<evidence type="ECO:0000256" key="6">
    <source>
        <dbReference type="ARBA" id="ARBA00022840"/>
    </source>
</evidence>
<keyword evidence="4" id="KW-0547">Nucleotide-binding</keyword>
<dbReference type="Pfam" id="PF08423">
    <property type="entry name" value="Rad51"/>
    <property type="match status" value="1"/>
</dbReference>
<dbReference type="InterPro" id="IPR013632">
    <property type="entry name" value="Rad51_C"/>
</dbReference>
<dbReference type="FunFam" id="3.40.50.300:FF:001318">
    <property type="entry name" value="DNA repair protein RAD51"/>
    <property type="match status" value="1"/>
</dbReference>
<proteinExistence type="inferred from homology"/>
<dbReference type="PANTHER" id="PTHR46239:SF1">
    <property type="entry name" value="DNA REPAIR PROTEIN RAD51 HOMOLOG 3"/>
    <property type="match status" value="1"/>
</dbReference>
<dbReference type="InterPro" id="IPR020588">
    <property type="entry name" value="RecA_ATP-bd"/>
</dbReference>
<dbReference type="PIRSF" id="PIRSF005856">
    <property type="entry name" value="Rad51"/>
    <property type="match status" value="1"/>
</dbReference>
<dbReference type="Gene3D" id="3.40.50.300">
    <property type="entry name" value="P-loop containing nucleotide triphosphate hydrolases"/>
    <property type="match status" value="1"/>
</dbReference>
<dbReference type="GO" id="GO:0033065">
    <property type="term" value="C:Rad51C-XRCC3 complex"/>
    <property type="evidence" value="ECO:0007669"/>
    <property type="project" value="TreeGrafter"/>
</dbReference>
<evidence type="ECO:0000256" key="8">
    <source>
        <dbReference type="ARBA" id="ARBA00023172"/>
    </source>
</evidence>
<dbReference type="GO" id="GO:0008821">
    <property type="term" value="F:crossover junction DNA endonuclease activity"/>
    <property type="evidence" value="ECO:0007669"/>
    <property type="project" value="TreeGrafter"/>
</dbReference>
<evidence type="ECO:0000259" key="13">
    <source>
        <dbReference type="PROSITE" id="PS50162"/>
    </source>
</evidence>
<comment type="similarity">
    <text evidence="2">Belongs to the RecA family. RAD51 subfamily.</text>
</comment>
<gene>
    <name evidence="14" type="ORF">KP509_13G086400</name>
</gene>
<feature type="domain" description="RecA family profile 1" evidence="13">
    <location>
        <begin position="86"/>
        <end position="270"/>
    </location>
</feature>
<evidence type="ECO:0000256" key="2">
    <source>
        <dbReference type="ARBA" id="ARBA00007095"/>
    </source>
</evidence>
<evidence type="ECO:0000256" key="12">
    <source>
        <dbReference type="ARBA" id="ARBA00056000"/>
    </source>
</evidence>
<organism evidence="14 15">
    <name type="scientific">Ceratopteris richardii</name>
    <name type="common">Triangle waterfern</name>
    <dbReference type="NCBI Taxonomy" id="49495"/>
    <lineage>
        <taxon>Eukaryota</taxon>
        <taxon>Viridiplantae</taxon>
        <taxon>Streptophyta</taxon>
        <taxon>Embryophyta</taxon>
        <taxon>Tracheophyta</taxon>
        <taxon>Polypodiopsida</taxon>
        <taxon>Polypodiidae</taxon>
        <taxon>Polypodiales</taxon>
        <taxon>Pteridineae</taxon>
        <taxon>Pteridaceae</taxon>
        <taxon>Parkerioideae</taxon>
        <taxon>Ceratopteris</taxon>
    </lineage>
</organism>
<evidence type="ECO:0000256" key="11">
    <source>
        <dbReference type="ARBA" id="ARBA00040674"/>
    </source>
</evidence>
<keyword evidence="7" id="KW-0238">DNA-binding</keyword>
<comment type="subcellular location">
    <subcellularLocation>
        <location evidence="1">Nucleus</location>
    </subcellularLocation>
</comment>
<evidence type="ECO:0000256" key="9">
    <source>
        <dbReference type="ARBA" id="ARBA00023204"/>
    </source>
</evidence>
<evidence type="ECO:0000256" key="3">
    <source>
        <dbReference type="ARBA" id="ARBA00022528"/>
    </source>
</evidence>
<protein>
    <recommendedName>
        <fullName evidence="11">DNA repair protein RAD51 homolog 3</fullName>
    </recommendedName>
</protein>
<keyword evidence="3" id="KW-0150">Chloroplast</keyword>